<comment type="caution">
    <text evidence="3">The sequence shown here is derived from an EMBL/GenBank/DDBJ whole genome shotgun (WGS) entry which is preliminary data.</text>
</comment>
<keyword evidence="4" id="KW-1185">Reference proteome</keyword>
<dbReference type="AlphaFoldDB" id="A0AAV7RUT0"/>
<gene>
    <name evidence="3" type="ORF">NDU88_007995</name>
</gene>
<protein>
    <recommendedName>
        <fullName evidence="5">Secreted protein</fullName>
    </recommendedName>
</protein>
<evidence type="ECO:0000256" key="2">
    <source>
        <dbReference type="SAM" id="SignalP"/>
    </source>
</evidence>
<evidence type="ECO:0000256" key="1">
    <source>
        <dbReference type="SAM" id="MobiDB-lite"/>
    </source>
</evidence>
<reference evidence="3" key="1">
    <citation type="journal article" date="2022" name="bioRxiv">
        <title>Sequencing and chromosome-scale assembly of the giantPleurodeles waltlgenome.</title>
        <authorList>
            <person name="Brown T."/>
            <person name="Elewa A."/>
            <person name="Iarovenko S."/>
            <person name="Subramanian E."/>
            <person name="Araus A.J."/>
            <person name="Petzold A."/>
            <person name="Susuki M."/>
            <person name="Suzuki K.-i.T."/>
            <person name="Hayashi T."/>
            <person name="Toyoda A."/>
            <person name="Oliveira C."/>
            <person name="Osipova E."/>
            <person name="Leigh N.D."/>
            <person name="Simon A."/>
            <person name="Yun M.H."/>
        </authorList>
    </citation>
    <scope>NUCLEOTIDE SEQUENCE</scope>
    <source>
        <strain evidence="3">20211129_DDA</strain>
        <tissue evidence="3">Liver</tissue>
    </source>
</reference>
<evidence type="ECO:0008006" key="5">
    <source>
        <dbReference type="Google" id="ProtNLM"/>
    </source>
</evidence>
<sequence>MPPPPPSPAHRLSLLLTWFLSAGPIVVLEATASQPRAGLAFRSGLGGEEDEDGASAAPIEGARGCSRSSQVPRYPVKGSSDVGTPSCPIRGPPTA</sequence>
<proteinExistence type="predicted"/>
<dbReference type="Proteomes" id="UP001066276">
    <property type="component" value="Chromosome 5"/>
</dbReference>
<feature type="region of interest" description="Disordered" evidence="1">
    <location>
        <begin position="40"/>
        <end position="95"/>
    </location>
</feature>
<organism evidence="3 4">
    <name type="scientific">Pleurodeles waltl</name>
    <name type="common">Iberian ribbed newt</name>
    <dbReference type="NCBI Taxonomy" id="8319"/>
    <lineage>
        <taxon>Eukaryota</taxon>
        <taxon>Metazoa</taxon>
        <taxon>Chordata</taxon>
        <taxon>Craniata</taxon>
        <taxon>Vertebrata</taxon>
        <taxon>Euteleostomi</taxon>
        <taxon>Amphibia</taxon>
        <taxon>Batrachia</taxon>
        <taxon>Caudata</taxon>
        <taxon>Salamandroidea</taxon>
        <taxon>Salamandridae</taxon>
        <taxon>Pleurodelinae</taxon>
        <taxon>Pleurodeles</taxon>
    </lineage>
</organism>
<feature type="signal peptide" evidence="2">
    <location>
        <begin position="1"/>
        <end position="30"/>
    </location>
</feature>
<keyword evidence="2" id="KW-0732">Signal</keyword>
<dbReference type="EMBL" id="JANPWB010000009">
    <property type="protein sequence ID" value="KAJ1155260.1"/>
    <property type="molecule type" value="Genomic_DNA"/>
</dbReference>
<feature type="chain" id="PRO_5043384034" description="Secreted protein" evidence="2">
    <location>
        <begin position="31"/>
        <end position="95"/>
    </location>
</feature>
<accession>A0AAV7RUT0</accession>
<name>A0AAV7RUT0_PLEWA</name>
<evidence type="ECO:0000313" key="3">
    <source>
        <dbReference type="EMBL" id="KAJ1155260.1"/>
    </source>
</evidence>
<evidence type="ECO:0000313" key="4">
    <source>
        <dbReference type="Proteomes" id="UP001066276"/>
    </source>
</evidence>